<comment type="cofactor">
    <cofactor evidence="1">
        <name>heme b</name>
        <dbReference type="ChEBI" id="CHEBI:60344"/>
    </cofactor>
</comment>
<keyword evidence="13" id="KW-1185">Reference proteome</keyword>
<keyword evidence="2 12" id="KW-0575">Peroxidase</keyword>
<dbReference type="InterPro" id="IPR006311">
    <property type="entry name" value="TAT_signal"/>
</dbReference>
<evidence type="ECO:0000256" key="7">
    <source>
        <dbReference type="ARBA" id="ARBA00023004"/>
    </source>
</evidence>
<dbReference type="SUPFAM" id="SSF54909">
    <property type="entry name" value="Dimeric alpha+beta barrel"/>
    <property type="match status" value="1"/>
</dbReference>
<dbReference type="PANTHER" id="PTHR30521">
    <property type="entry name" value="DEFERROCHELATASE/PEROXIDASE"/>
    <property type="match status" value="1"/>
</dbReference>
<evidence type="ECO:0000259" key="10">
    <source>
        <dbReference type="Pfam" id="PF04261"/>
    </source>
</evidence>
<protein>
    <submittedName>
        <fullName evidence="12">Dye decolorizing peroxidase</fullName>
    </submittedName>
</protein>
<name>A0A1G6H6B3_9MICO</name>
<dbReference type="PROSITE" id="PS51404">
    <property type="entry name" value="DYP_PEROXIDASE"/>
    <property type="match status" value="1"/>
</dbReference>
<dbReference type="Proteomes" id="UP000199039">
    <property type="component" value="Unassembled WGS sequence"/>
</dbReference>
<keyword evidence="6" id="KW-0560">Oxidoreductase</keyword>
<evidence type="ECO:0000256" key="2">
    <source>
        <dbReference type="ARBA" id="ARBA00022559"/>
    </source>
</evidence>
<dbReference type="GO" id="GO:0046872">
    <property type="term" value="F:metal ion binding"/>
    <property type="evidence" value="ECO:0007669"/>
    <property type="project" value="UniProtKB-KW"/>
</dbReference>
<dbReference type="NCBIfam" id="TIGR01413">
    <property type="entry name" value="Dyp_perox_fam"/>
    <property type="match status" value="1"/>
</dbReference>
<reference evidence="12 13" key="1">
    <citation type="submission" date="2016-09" db="EMBL/GenBank/DDBJ databases">
        <authorList>
            <person name="Capua I."/>
            <person name="De Benedictis P."/>
            <person name="Joannis T."/>
            <person name="Lombin L.H."/>
            <person name="Cattoli G."/>
        </authorList>
    </citation>
    <scope>NUCLEOTIDE SEQUENCE [LARGE SCALE GENOMIC DNA]</scope>
    <source>
        <strain evidence="12 13">ISLP-3</strain>
    </source>
</reference>
<dbReference type="InterPro" id="IPR048328">
    <property type="entry name" value="Dyp_perox_C"/>
</dbReference>
<dbReference type="InterPro" id="IPR011008">
    <property type="entry name" value="Dimeric_a/b-barrel"/>
</dbReference>
<keyword evidence="3" id="KW-0349">Heme</keyword>
<accession>A0A1G6H6B3</accession>
<keyword evidence="5" id="KW-0732">Signal</keyword>
<evidence type="ECO:0000256" key="8">
    <source>
        <dbReference type="ARBA" id="ARBA00025737"/>
    </source>
</evidence>
<dbReference type="PANTHER" id="PTHR30521:SF4">
    <property type="entry name" value="DEFERROCHELATASE"/>
    <property type="match status" value="1"/>
</dbReference>
<feature type="domain" description="Dyp-type peroxidase C-terminal" evidence="11">
    <location>
        <begin position="219"/>
        <end position="400"/>
    </location>
</feature>
<feature type="domain" description="Dyp-type peroxidase N-terminal" evidence="10">
    <location>
        <begin position="64"/>
        <end position="207"/>
    </location>
</feature>
<proteinExistence type="inferred from homology"/>
<dbReference type="GO" id="GO:0005829">
    <property type="term" value="C:cytosol"/>
    <property type="evidence" value="ECO:0007669"/>
    <property type="project" value="TreeGrafter"/>
</dbReference>
<dbReference type="RefSeq" id="WP_093180915.1">
    <property type="nucleotide sequence ID" value="NZ_FMYH01000001.1"/>
</dbReference>
<gene>
    <name evidence="12" type="ORF">SAMN05216410_0780</name>
</gene>
<evidence type="ECO:0000313" key="12">
    <source>
        <dbReference type="EMBL" id="SDB89809.1"/>
    </source>
</evidence>
<dbReference type="STRING" id="1814289.SAMN05216410_0780"/>
<evidence type="ECO:0000313" key="13">
    <source>
        <dbReference type="Proteomes" id="UP000199039"/>
    </source>
</evidence>
<feature type="compositionally biased region" description="Low complexity" evidence="9">
    <location>
        <begin position="28"/>
        <end position="40"/>
    </location>
</feature>
<evidence type="ECO:0000259" key="11">
    <source>
        <dbReference type="Pfam" id="PF20628"/>
    </source>
</evidence>
<evidence type="ECO:0000256" key="3">
    <source>
        <dbReference type="ARBA" id="ARBA00022617"/>
    </source>
</evidence>
<keyword evidence="4" id="KW-0479">Metal-binding</keyword>
<sequence length="412" mass="43415">MAEVSRRSALFGGVGLVGGALGGALAMRGAQAPSPDPGSAPGEGGGAPWAGVGQAVETFYGANQGGIATVPQARLALVAFDLLAGASRSTLVRIMRIWTDDAARLTRGAPGLTDTEPELATVPARLTVTVGYGPGVFEAAGLQARRPEWLAPLPPFSVDRLEEGWCGGDLVLQICADDEVTVAHAVRVLVKEVRELAQVRWVQRGFRRGMGTQALGTTMRNLMGQVDGTVQPDVAGVDVGLLWAGPGPRSGTGWLEGGTSLVVRRIRLELDTWDELDRPAREQVVGRRLADGAPLTGTAEHDDPDLEAVNTLGFPVIDVAAHIRRSRSEKPGERFLRRGYNYDEPPGAGVPGSSGLVFVTFQADPVAQLVPIQQRLAEMDLLNTWTTPIGSAVFAVPPGCQEGEYLGHGLFG</sequence>
<evidence type="ECO:0000256" key="4">
    <source>
        <dbReference type="ARBA" id="ARBA00022723"/>
    </source>
</evidence>
<feature type="region of interest" description="Disordered" evidence="9">
    <location>
        <begin position="28"/>
        <end position="48"/>
    </location>
</feature>
<evidence type="ECO:0000256" key="9">
    <source>
        <dbReference type="SAM" id="MobiDB-lite"/>
    </source>
</evidence>
<comment type="similarity">
    <text evidence="8">Belongs to the DyP-type peroxidase family.</text>
</comment>
<dbReference type="Pfam" id="PF20628">
    <property type="entry name" value="Dyp_perox_C"/>
    <property type="match status" value="1"/>
</dbReference>
<dbReference type="OrthoDB" id="9781066at2"/>
<evidence type="ECO:0000256" key="1">
    <source>
        <dbReference type="ARBA" id="ARBA00001970"/>
    </source>
</evidence>
<dbReference type="GO" id="GO:0020037">
    <property type="term" value="F:heme binding"/>
    <property type="evidence" value="ECO:0007669"/>
    <property type="project" value="InterPro"/>
</dbReference>
<dbReference type="InterPro" id="IPR048327">
    <property type="entry name" value="Dyp_perox_N"/>
</dbReference>
<dbReference type="PROSITE" id="PS51318">
    <property type="entry name" value="TAT"/>
    <property type="match status" value="1"/>
</dbReference>
<evidence type="ECO:0000256" key="5">
    <source>
        <dbReference type="ARBA" id="ARBA00022729"/>
    </source>
</evidence>
<dbReference type="EMBL" id="FMYH01000001">
    <property type="protein sequence ID" value="SDB89809.1"/>
    <property type="molecule type" value="Genomic_DNA"/>
</dbReference>
<evidence type="ECO:0000256" key="6">
    <source>
        <dbReference type="ARBA" id="ARBA00023002"/>
    </source>
</evidence>
<dbReference type="AlphaFoldDB" id="A0A1G6H6B3"/>
<dbReference type="Pfam" id="PF04261">
    <property type="entry name" value="Dyp_perox_N"/>
    <property type="match status" value="1"/>
</dbReference>
<dbReference type="InterPro" id="IPR006314">
    <property type="entry name" value="Dyp_peroxidase"/>
</dbReference>
<dbReference type="GO" id="GO:0004601">
    <property type="term" value="F:peroxidase activity"/>
    <property type="evidence" value="ECO:0007669"/>
    <property type="project" value="UniProtKB-KW"/>
</dbReference>
<keyword evidence="7" id="KW-0408">Iron</keyword>
<organism evidence="12 13">
    <name type="scientific">Sanguibacter gelidistatuariae</name>
    <dbReference type="NCBI Taxonomy" id="1814289"/>
    <lineage>
        <taxon>Bacteria</taxon>
        <taxon>Bacillati</taxon>
        <taxon>Actinomycetota</taxon>
        <taxon>Actinomycetes</taxon>
        <taxon>Micrococcales</taxon>
        <taxon>Sanguibacteraceae</taxon>
        <taxon>Sanguibacter</taxon>
    </lineage>
</organism>